<dbReference type="PANTHER" id="PTHR35038">
    <property type="entry name" value="DISSIMILATORY SULFITE REDUCTASE SIRA"/>
    <property type="match status" value="1"/>
</dbReference>
<feature type="domain" description="Doubled CXXCH motif" evidence="2">
    <location>
        <begin position="242"/>
        <end position="292"/>
    </location>
</feature>
<gene>
    <name evidence="3" type="ORF">HUE88_01130</name>
</gene>
<dbReference type="NCBIfam" id="TIGR01905">
    <property type="entry name" value="paired_CXXCH_1"/>
    <property type="match status" value="5"/>
</dbReference>
<organism evidence="3 4">
    <name type="scientific">Candidatus Sulfurimonas baltica</name>
    <dbReference type="NCBI Taxonomy" id="2740404"/>
    <lineage>
        <taxon>Bacteria</taxon>
        <taxon>Pseudomonadati</taxon>
        <taxon>Campylobacterota</taxon>
        <taxon>Epsilonproteobacteria</taxon>
        <taxon>Campylobacterales</taxon>
        <taxon>Sulfurimonadaceae</taxon>
        <taxon>Sulfurimonas</taxon>
    </lineage>
</organism>
<dbReference type="GO" id="GO:0016491">
    <property type="term" value="F:oxidoreductase activity"/>
    <property type="evidence" value="ECO:0007669"/>
    <property type="project" value="TreeGrafter"/>
</dbReference>
<evidence type="ECO:0000259" key="2">
    <source>
        <dbReference type="Pfam" id="PF09699"/>
    </source>
</evidence>
<name>A0A7S7LVV8_9BACT</name>
<feature type="domain" description="Doubled CXXCH motif" evidence="2">
    <location>
        <begin position="178"/>
        <end position="217"/>
    </location>
</feature>
<dbReference type="Gene3D" id="3.90.10.10">
    <property type="entry name" value="Cytochrome C3"/>
    <property type="match status" value="1"/>
</dbReference>
<sequence length="381" mass="43785">MKKSHFTNFIFLSFFFILFTDTLYAKESAKKMIKHKPFANKECASCHVDKKGKTAELKDDMPGLCYSCHKSYDNNKFIHGPVGAGGCMLCHDPHESENPKLLVYKTINELCTTCHSEKGEMLASVDNIHPPVKDSCINCHDPHAENNKFQLRGDRTQELCLMCHIDKKERITNSKNKHGAIEMGDKCLNCHDPHATGRPKMLKAETPKDLCLQCHSNEWNREEDGKVLMNMGQHLEDNPDWHGPILWGDCAACHNPHGSDNYRMLKMPFPEKSTAKFLPEGYVCFKCHEPQKIEDKFTTEFTNFRKGERNLHFIHVKDKSITCRACHDYHGSKNLPHHLREKSNFGSANFSLRFLEKPTGGSCNPICHERRHYDRETPNNQ</sequence>
<dbReference type="AlphaFoldDB" id="A0A7S7LVV8"/>
<evidence type="ECO:0000256" key="1">
    <source>
        <dbReference type="ARBA" id="ARBA00022729"/>
    </source>
</evidence>
<dbReference type="EMBL" id="CP054492">
    <property type="protein sequence ID" value="QOY52326.1"/>
    <property type="molecule type" value="Genomic_DNA"/>
</dbReference>
<dbReference type="PANTHER" id="PTHR35038:SF6">
    <property type="entry name" value="SURFACE LOCALIZED DECAHEME CYTOCHROME C LIPOPROTEIN"/>
    <property type="match status" value="1"/>
</dbReference>
<feature type="domain" description="Doubled CXXCH motif" evidence="2">
    <location>
        <begin position="129"/>
        <end position="168"/>
    </location>
</feature>
<dbReference type="InterPro" id="IPR010177">
    <property type="entry name" value="Paired_CXXCH_1"/>
</dbReference>
<dbReference type="SUPFAM" id="SSF48695">
    <property type="entry name" value="Multiheme cytochromes"/>
    <property type="match status" value="1"/>
</dbReference>
<feature type="domain" description="Doubled CXXCH motif" evidence="2">
    <location>
        <begin position="79"/>
        <end position="119"/>
    </location>
</feature>
<dbReference type="InterPro" id="IPR036280">
    <property type="entry name" value="Multihaem_cyt_sf"/>
</dbReference>
<keyword evidence="4" id="KW-1185">Reference proteome</keyword>
<accession>A0A7S7LVV8</accession>
<evidence type="ECO:0000313" key="3">
    <source>
        <dbReference type="EMBL" id="QOY52326.1"/>
    </source>
</evidence>
<evidence type="ECO:0000313" key="4">
    <source>
        <dbReference type="Proteomes" id="UP000593994"/>
    </source>
</evidence>
<keyword evidence="1" id="KW-0732">Signal</keyword>
<reference evidence="3 4" key="1">
    <citation type="submission" date="2020-05" db="EMBL/GenBank/DDBJ databases">
        <title>Sulfurimonas marisnigri, sp. nov., and Sulfurimonas baltica, sp. nov., manganese oxide reducing chemolithoautotrophs of the class Epsilonproteobacteria isolated from the pelagic redoxclines of the Black and Baltic Seas and emended description of the genus Sulfurimonas.</title>
        <authorList>
            <person name="Henkel J.V."/>
            <person name="Laudan C."/>
            <person name="Werner J."/>
            <person name="Neu T."/>
            <person name="Plewe S."/>
            <person name="Sproer C."/>
            <person name="Bunk B."/>
            <person name="Schulz-Vogt H.N."/>
        </authorList>
    </citation>
    <scope>NUCLEOTIDE SEQUENCE [LARGE SCALE GENOMIC DNA]</scope>
    <source>
        <strain evidence="3 4">GD2</strain>
    </source>
</reference>
<feature type="domain" description="Doubled CXXCH motif" evidence="2">
    <location>
        <begin position="35"/>
        <end position="71"/>
    </location>
</feature>
<dbReference type="Proteomes" id="UP000593994">
    <property type="component" value="Chromosome"/>
</dbReference>
<dbReference type="Pfam" id="PF09699">
    <property type="entry name" value="Paired_CXXCH_1"/>
    <property type="match status" value="5"/>
</dbReference>
<dbReference type="RefSeq" id="WP_194370261.1">
    <property type="nucleotide sequence ID" value="NZ_CP054492.1"/>
</dbReference>
<dbReference type="KEGG" id="sbal:HUE88_01130"/>
<proteinExistence type="predicted"/>
<dbReference type="InterPro" id="IPR051829">
    <property type="entry name" value="Multiheme_Cytochr_ET"/>
</dbReference>
<dbReference type="Gene3D" id="1.10.1130.10">
    <property type="entry name" value="Flavocytochrome C3, Chain A"/>
    <property type="match status" value="1"/>
</dbReference>
<protein>
    <recommendedName>
        <fullName evidence="2">Doubled CXXCH motif domain-containing protein</fullName>
    </recommendedName>
</protein>